<sequence>VHHPPLHARRCRGAARPARRHPLRGDRRRVVRDYATALGASVDRRSAERRLAGMEPPDRARHAEHCAGAHFLAGRGRGAGCSLDQLCPAGAVARRRRQAPPGPRTRGRNPVARLDERTSRPRGEAQALRARGCRGVLDSGLAHPDGRRLPSRRRQPRADRYPHGGRYSDLAAPPRLHSPGRAPLAAGARV</sequence>
<feature type="region of interest" description="Disordered" evidence="1">
    <location>
        <begin position="92"/>
        <end position="190"/>
    </location>
</feature>
<proteinExistence type="predicted"/>
<dbReference type="EMBL" id="CADCWM010000539">
    <property type="protein sequence ID" value="CAA9567544.1"/>
    <property type="molecule type" value="Genomic_DNA"/>
</dbReference>
<feature type="compositionally biased region" description="Basic and acidic residues" evidence="1">
    <location>
        <begin position="113"/>
        <end position="123"/>
    </location>
</feature>
<gene>
    <name evidence="2" type="ORF">AVDCRST_MAG88-2028</name>
</gene>
<protein>
    <submittedName>
        <fullName evidence="2">Uncharacterized protein</fullName>
    </submittedName>
</protein>
<evidence type="ECO:0000256" key="1">
    <source>
        <dbReference type="SAM" id="MobiDB-lite"/>
    </source>
</evidence>
<name>A0A6J4V5L0_9BACT</name>
<feature type="non-terminal residue" evidence="2">
    <location>
        <position position="190"/>
    </location>
</feature>
<dbReference type="AlphaFoldDB" id="A0A6J4V5L0"/>
<evidence type="ECO:0000313" key="2">
    <source>
        <dbReference type="EMBL" id="CAA9567544.1"/>
    </source>
</evidence>
<feature type="non-terminal residue" evidence="2">
    <location>
        <position position="1"/>
    </location>
</feature>
<feature type="region of interest" description="Disordered" evidence="1">
    <location>
        <begin position="1"/>
        <end position="25"/>
    </location>
</feature>
<organism evidence="2">
    <name type="scientific">uncultured Thermomicrobiales bacterium</name>
    <dbReference type="NCBI Taxonomy" id="1645740"/>
    <lineage>
        <taxon>Bacteria</taxon>
        <taxon>Pseudomonadati</taxon>
        <taxon>Thermomicrobiota</taxon>
        <taxon>Thermomicrobia</taxon>
        <taxon>Thermomicrobiales</taxon>
        <taxon>environmental samples</taxon>
    </lineage>
</organism>
<accession>A0A6J4V5L0</accession>
<reference evidence="2" key="1">
    <citation type="submission" date="2020-02" db="EMBL/GenBank/DDBJ databases">
        <authorList>
            <person name="Meier V. D."/>
        </authorList>
    </citation>
    <scope>NUCLEOTIDE SEQUENCE</scope>
    <source>
        <strain evidence="2">AVDCRST_MAG88</strain>
    </source>
</reference>